<dbReference type="EMBL" id="JAQYXP010000003">
    <property type="protein sequence ID" value="MEN3236379.1"/>
    <property type="molecule type" value="Genomic_DNA"/>
</dbReference>
<proteinExistence type="predicted"/>
<keyword evidence="3" id="KW-1185">Reference proteome</keyword>
<evidence type="ECO:0000313" key="3">
    <source>
        <dbReference type="Proteomes" id="UP001407347"/>
    </source>
</evidence>
<sequence length="241" mass="26588">MHEHHADGEPIQIGDESLHFTNVTLPDPVPTGRQIIKATGKRPVDDFAALAILPDGALEVLRLDETFDLRSHGVERFLVCRSDTLYRAFIDGQDFDWPVRRITGVVLKTLAGVDPKAFDVFLVVPGADDIQVADHEFFDLAREGVEHFQTVPRKAPTNREITLRIVVNGAEAQIKVREGTPLEKIRREALETTQNIGRPDDDWEFKDEAGNVLDLAQTVAGLGLHDGDLLFLSLKAGVAGA</sequence>
<protein>
    <submittedName>
        <fullName evidence="2">Multiubiquitin domain-containing protein</fullName>
    </submittedName>
</protein>
<accession>A0ABV0A0G5</accession>
<comment type="caution">
    <text evidence="2">The sequence shown here is derived from an EMBL/GenBank/DDBJ whole genome shotgun (WGS) entry which is preliminary data.</text>
</comment>
<reference evidence="2 3" key="1">
    <citation type="journal article" date="2023" name="PLoS ONE">
        <title>Complete genome assembly of Hawai'i environmental nontuberculous mycobacteria reveals unexpected co-isolation with methylobacteria.</title>
        <authorList>
            <person name="Hendrix J."/>
            <person name="Epperson L.E."/>
            <person name="Tong E.I."/>
            <person name="Chan Y.L."/>
            <person name="Hasan N.A."/>
            <person name="Dawrs S.N."/>
            <person name="Norton G.J."/>
            <person name="Virdi R."/>
            <person name="Crooks J.L."/>
            <person name="Chan E.D."/>
            <person name="Honda J.R."/>
            <person name="Strong M."/>
        </authorList>
    </citation>
    <scope>NUCLEOTIDE SEQUENCE [LARGE SCALE GENOMIC DNA]</scope>
    <source>
        <strain evidence="2 3">NJH_HI04-1</strain>
    </source>
</reference>
<dbReference type="InterPro" id="IPR027802">
    <property type="entry name" value="Multi-ubiquitin_dom"/>
</dbReference>
<feature type="domain" description="Multi-ubiquitin" evidence="1">
    <location>
        <begin position="20"/>
        <end position="79"/>
    </location>
</feature>
<dbReference type="Proteomes" id="UP001407347">
    <property type="component" value="Unassembled WGS sequence"/>
</dbReference>
<evidence type="ECO:0000259" key="1">
    <source>
        <dbReference type="Pfam" id="PF14452"/>
    </source>
</evidence>
<evidence type="ECO:0000313" key="2">
    <source>
        <dbReference type="EMBL" id="MEN3236379.1"/>
    </source>
</evidence>
<dbReference type="RefSeq" id="WP_346013222.1">
    <property type="nucleotide sequence ID" value="NZ_JAQYXP010000003.1"/>
</dbReference>
<dbReference type="Pfam" id="PF10790">
    <property type="entry name" value="DUF2604"/>
    <property type="match status" value="1"/>
</dbReference>
<name>A0ABV0A0G5_9HYPH</name>
<feature type="domain" description="Multi-ubiquitin" evidence="1">
    <location>
        <begin position="86"/>
        <end position="151"/>
    </location>
</feature>
<gene>
    <name evidence="2" type="ORF">PUR29_22795</name>
</gene>
<dbReference type="Pfam" id="PF14452">
    <property type="entry name" value="Multi_ubiq"/>
    <property type="match status" value="2"/>
</dbReference>
<dbReference type="InterPro" id="IPR019726">
    <property type="entry name" value="DUF2604"/>
</dbReference>
<organism evidence="2 3">
    <name type="scientific">Methylobacterium ajmalii</name>
    <dbReference type="NCBI Taxonomy" id="2738439"/>
    <lineage>
        <taxon>Bacteria</taxon>
        <taxon>Pseudomonadati</taxon>
        <taxon>Pseudomonadota</taxon>
        <taxon>Alphaproteobacteria</taxon>
        <taxon>Hyphomicrobiales</taxon>
        <taxon>Methylobacteriaceae</taxon>
        <taxon>Methylobacterium</taxon>
    </lineage>
</organism>